<name>A0ABS1DL94_9PROT</name>
<keyword evidence="2" id="KW-1185">Reference proteome</keyword>
<evidence type="ECO:0000313" key="2">
    <source>
        <dbReference type="Proteomes" id="UP001296873"/>
    </source>
</evidence>
<accession>A0ABS1DL94</accession>
<dbReference type="SUPFAM" id="SSF52540">
    <property type="entry name" value="P-loop containing nucleoside triphosphate hydrolases"/>
    <property type="match status" value="1"/>
</dbReference>
<dbReference type="InterPro" id="IPR050678">
    <property type="entry name" value="DNA_Partitioning_ATPase"/>
</dbReference>
<dbReference type="EMBL" id="NRRL01000126">
    <property type="protein sequence ID" value="MBK1670892.1"/>
    <property type="molecule type" value="Genomic_DNA"/>
</dbReference>
<dbReference type="RefSeq" id="WP_200343343.1">
    <property type="nucleotide sequence ID" value="NZ_NRRL01000126.1"/>
</dbReference>
<proteinExistence type="predicted"/>
<comment type="caution">
    <text evidence="1">The sequence shown here is derived from an EMBL/GenBank/DDBJ whole genome shotgun (WGS) entry which is preliminary data.</text>
</comment>
<protein>
    <submittedName>
        <fullName evidence="1">Chromosome partitioning protein ParA</fullName>
    </submittedName>
</protein>
<dbReference type="Gene3D" id="3.40.50.300">
    <property type="entry name" value="P-loop containing nucleotide triphosphate hydrolases"/>
    <property type="match status" value="1"/>
</dbReference>
<gene>
    <name evidence="1" type="ORF">CKO28_23045</name>
</gene>
<sequence length="235" mass="24474">MHVITFASQKGGSGKTTLAGHMAVQAARAGAGRVCLIDTDRQGSLADWWNARAEDTPEFVQTAMDSLTDDLAGLEALGVDLVVIDTPPAITETIAQVIAVSDLVAIPTRPSPHDLRAAGATVELVEAAGKPLVFVLNAATQRARITGEAAIALSQHGTVAPTTIHQRTDLAASMIDGRTVMELAKAQKSAQEMQQLWAYLAGRISGDRQTFLGAHAARRPAKAAVVPARSVGAVG</sequence>
<dbReference type="PANTHER" id="PTHR13696:SF96">
    <property type="entry name" value="COBQ_COBB_MIND_PARA NUCLEOTIDE BINDING DOMAIN-CONTAINING PROTEIN"/>
    <property type="match status" value="1"/>
</dbReference>
<evidence type="ECO:0000313" key="1">
    <source>
        <dbReference type="EMBL" id="MBK1670892.1"/>
    </source>
</evidence>
<dbReference type="InterPro" id="IPR027417">
    <property type="entry name" value="P-loop_NTPase"/>
</dbReference>
<dbReference type="Pfam" id="PF07015">
    <property type="entry name" value="VirC1"/>
    <property type="match status" value="1"/>
</dbReference>
<dbReference type="PANTHER" id="PTHR13696">
    <property type="entry name" value="P-LOOP CONTAINING NUCLEOSIDE TRIPHOSPHATE HYDROLASE"/>
    <property type="match status" value="1"/>
</dbReference>
<reference evidence="1 2" key="1">
    <citation type="journal article" date="2020" name="Microorganisms">
        <title>Osmotic Adaptation and Compatible Solute Biosynthesis of Phototrophic Bacteria as Revealed from Genome Analyses.</title>
        <authorList>
            <person name="Imhoff J.F."/>
            <person name="Rahn T."/>
            <person name="Kunzel S."/>
            <person name="Keller A."/>
            <person name="Neulinger S.C."/>
        </authorList>
    </citation>
    <scope>NUCLEOTIDE SEQUENCE [LARGE SCALE GENOMIC DNA]</scope>
    <source>
        <strain evidence="1 2">DSM 9895</strain>
    </source>
</reference>
<dbReference type="InterPro" id="IPR009744">
    <property type="entry name" value="VirC1"/>
</dbReference>
<organism evidence="1 2">
    <name type="scientific">Rhodovibrio sodomensis</name>
    <dbReference type="NCBI Taxonomy" id="1088"/>
    <lineage>
        <taxon>Bacteria</taxon>
        <taxon>Pseudomonadati</taxon>
        <taxon>Pseudomonadota</taxon>
        <taxon>Alphaproteobacteria</taxon>
        <taxon>Rhodospirillales</taxon>
        <taxon>Rhodovibrionaceae</taxon>
        <taxon>Rhodovibrio</taxon>
    </lineage>
</organism>
<dbReference type="CDD" id="cd02042">
    <property type="entry name" value="ParAB_family"/>
    <property type="match status" value="1"/>
</dbReference>
<dbReference type="PIRSF" id="PIRSF009320">
    <property type="entry name" value="Nuc_binding_HP_1000"/>
    <property type="match status" value="1"/>
</dbReference>
<dbReference type="Proteomes" id="UP001296873">
    <property type="component" value="Unassembled WGS sequence"/>
</dbReference>